<evidence type="ECO:0000256" key="2">
    <source>
        <dbReference type="ARBA" id="ARBA00006464"/>
    </source>
</evidence>
<dbReference type="Pfam" id="PF13727">
    <property type="entry name" value="CoA_binding_3"/>
    <property type="match status" value="1"/>
</dbReference>
<dbReference type="Proteomes" id="UP000501780">
    <property type="component" value="Chromosome"/>
</dbReference>
<keyword evidence="6 7" id="KW-0472">Membrane</keyword>
<evidence type="ECO:0000256" key="7">
    <source>
        <dbReference type="SAM" id="Phobius"/>
    </source>
</evidence>
<name>A0A6H0KR47_9BACE</name>
<dbReference type="PANTHER" id="PTHR30576:SF0">
    <property type="entry name" value="UNDECAPRENYL-PHOSPHATE N-ACETYLGALACTOSAMINYL 1-PHOSPHATE TRANSFERASE-RELATED"/>
    <property type="match status" value="1"/>
</dbReference>
<reference evidence="9 10" key="1">
    <citation type="submission" date="2020-03" db="EMBL/GenBank/DDBJ databases">
        <title>Genomic analysis of Bacteroides faecium CBA7301.</title>
        <authorList>
            <person name="Kim J."/>
            <person name="Roh S.W."/>
        </authorList>
    </citation>
    <scope>NUCLEOTIDE SEQUENCE [LARGE SCALE GENOMIC DNA]</scope>
    <source>
        <strain evidence="9 10">CBA7301</strain>
    </source>
</reference>
<protein>
    <submittedName>
        <fullName evidence="9">Undecaprenyl-phosphate glucose phosphotransferase</fullName>
        <ecNumber evidence="9">2.7.8.31</ecNumber>
    </submittedName>
</protein>
<evidence type="ECO:0000313" key="9">
    <source>
        <dbReference type="EMBL" id="QIU95501.1"/>
    </source>
</evidence>
<comment type="similarity">
    <text evidence="2">Belongs to the bacterial sugar transferase family.</text>
</comment>
<evidence type="ECO:0000256" key="4">
    <source>
        <dbReference type="ARBA" id="ARBA00022692"/>
    </source>
</evidence>
<feature type="transmembrane region" description="Helical" evidence="7">
    <location>
        <begin position="112"/>
        <end position="132"/>
    </location>
</feature>
<gene>
    <name evidence="9" type="ORF">BacF7301_15665</name>
</gene>
<dbReference type="EC" id="2.7.8.31" evidence="9"/>
<evidence type="ECO:0000256" key="6">
    <source>
        <dbReference type="ARBA" id="ARBA00023136"/>
    </source>
</evidence>
<dbReference type="NCBIfam" id="TIGR03023">
    <property type="entry name" value="WcaJ_sugtrans"/>
    <property type="match status" value="1"/>
</dbReference>
<dbReference type="InterPro" id="IPR003362">
    <property type="entry name" value="Bact_transf"/>
</dbReference>
<feature type="transmembrane region" description="Helical" evidence="7">
    <location>
        <begin position="82"/>
        <end position="100"/>
    </location>
</feature>
<feature type="transmembrane region" description="Helical" evidence="7">
    <location>
        <begin position="282"/>
        <end position="304"/>
    </location>
</feature>
<evidence type="ECO:0000256" key="3">
    <source>
        <dbReference type="ARBA" id="ARBA00022679"/>
    </source>
</evidence>
<evidence type="ECO:0000313" key="10">
    <source>
        <dbReference type="Proteomes" id="UP000501780"/>
    </source>
</evidence>
<dbReference type="EMBL" id="CP050831">
    <property type="protein sequence ID" value="QIU95501.1"/>
    <property type="molecule type" value="Genomic_DNA"/>
</dbReference>
<keyword evidence="3 9" id="KW-0808">Transferase</keyword>
<feature type="transmembrane region" description="Helical" evidence="7">
    <location>
        <begin position="42"/>
        <end position="62"/>
    </location>
</feature>
<feature type="transmembrane region" description="Helical" evidence="7">
    <location>
        <begin position="12"/>
        <end position="30"/>
    </location>
</feature>
<evidence type="ECO:0000256" key="5">
    <source>
        <dbReference type="ARBA" id="ARBA00022989"/>
    </source>
</evidence>
<keyword evidence="10" id="KW-1185">Reference proteome</keyword>
<keyword evidence="5 7" id="KW-1133">Transmembrane helix</keyword>
<dbReference type="InterPro" id="IPR017473">
    <property type="entry name" value="Undecaprenyl-P_gluc_Ptfrase"/>
</dbReference>
<accession>A0A6H0KR47</accession>
<dbReference type="GO" id="GO:0016020">
    <property type="term" value="C:membrane"/>
    <property type="evidence" value="ECO:0007669"/>
    <property type="project" value="UniProtKB-SubCell"/>
</dbReference>
<dbReference type="AlphaFoldDB" id="A0A6H0KR47"/>
<evidence type="ECO:0000259" key="8">
    <source>
        <dbReference type="Pfam" id="PF02397"/>
    </source>
</evidence>
<evidence type="ECO:0000256" key="1">
    <source>
        <dbReference type="ARBA" id="ARBA00004141"/>
    </source>
</evidence>
<proteinExistence type="inferred from homology"/>
<dbReference type="RefSeq" id="WP_167964236.1">
    <property type="nucleotide sequence ID" value="NZ_CP050831.1"/>
</dbReference>
<dbReference type="PANTHER" id="PTHR30576">
    <property type="entry name" value="COLANIC BIOSYNTHESIS UDP-GLUCOSE LIPID CARRIER TRANSFERASE"/>
    <property type="match status" value="1"/>
</dbReference>
<organism evidence="9 10">
    <name type="scientific">Bacteroides faecium</name>
    <dbReference type="NCBI Taxonomy" id="2715212"/>
    <lineage>
        <taxon>Bacteria</taxon>
        <taxon>Pseudomonadati</taxon>
        <taxon>Bacteroidota</taxon>
        <taxon>Bacteroidia</taxon>
        <taxon>Bacteroidales</taxon>
        <taxon>Bacteroidaceae</taxon>
        <taxon>Bacteroides</taxon>
    </lineage>
</organism>
<comment type="subcellular location">
    <subcellularLocation>
        <location evidence="1">Membrane</location>
        <topology evidence="1">Multi-pass membrane protein</topology>
    </subcellularLocation>
</comment>
<dbReference type="InterPro" id="IPR017475">
    <property type="entry name" value="EPS_sugar_tfrase"/>
</dbReference>
<sequence length="468" mass="55008">MQEVQRFNKVLKSLVLLGDIIILNLLLWIFDSLLGHRSLFEYSMPLFQSMALMSLCYLICNIRSGVILHRPVVRPEQIMLRVVRNMIPFVLMVLGLSYIFHFECISLHRLGAFYVVLIIVVIIYRLTFRYILELYRKSGENVRKVVLVGSHENMQELYHCMTDDPTSGYRVEGYFEDAPSSRYPDNVLYLGKPKEALEYLTCNVGKVDQLYCSLPSARSEEIIPLINYCENHLVRFFSVPTVRNYLKRRMYFEMLGNVPVLTIRREPLELLENRIVKRGFDIVCSLLFLCTFFPIIYIIVGLAIKISSPGPVFFKQKRSGEDGREFWCYKFRSMRVNAQSDTLQATECDPRKTRIGDLIRKTNIDELPQFINVLKGDMSIVGPRPHMLKHTEEYSHLINKYMVRHFVKPGITGWAQVTGYRGETKELWQMEGRVQRDIWYIEHWTFLLDLYIMYKTVYNVLRGDKEAY</sequence>
<dbReference type="KEGG" id="bfc:BacF7301_15665"/>
<dbReference type="GO" id="GO:0089702">
    <property type="term" value="F:undecaprenyl-phosphate glucose phosphotransferase activity"/>
    <property type="evidence" value="ECO:0007669"/>
    <property type="project" value="UniProtKB-EC"/>
</dbReference>
<dbReference type="Pfam" id="PF02397">
    <property type="entry name" value="Bac_transf"/>
    <property type="match status" value="1"/>
</dbReference>
<dbReference type="NCBIfam" id="TIGR03025">
    <property type="entry name" value="EPS_sugtrans"/>
    <property type="match status" value="1"/>
</dbReference>
<dbReference type="Gene3D" id="3.40.50.720">
    <property type="entry name" value="NAD(P)-binding Rossmann-like Domain"/>
    <property type="match status" value="1"/>
</dbReference>
<feature type="domain" description="Bacterial sugar transferase" evidence="8">
    <location>
        <begin position="277"/>
        <end position="461"/>
    </location>
</feature>
<keyword evidence="4 7" id="KW-0812">Transmembrane</keyword>